<comment type="caution">
    <text evidence="3">The sequence shown here is derived from an EMBL/GenBank/DDBJ whole genome shotgun (WGS) entry which is preliminary data.</text>
</comment>
<dbReference type="OrthoDB" id="529288at2"/>
<accession>A0A3L9L818</accession>
<sequence length="203" mass="22524">MTHHSDFKDLVRARMSATGQNYTSARADLLRERHPPEDDAAASGSRATVPSTAASAPDARPGTPPVPAEQAAATAPPSPAGVDAAAWQRAHAEYRRVLARFVRDGRLVDTPARRRPRVFVLLHLISLIPAGRTYSEPEVNRILLTVVEDQAFWRRELVEYGYLQRASGVYWLPEELPGRSASESQETPAWETLWLPLHLSDRS</sequence>
<keyword evidence="4" id="KW-1185">Reference proteome</keyword>
<feature type="compositionally biased region" description="Basic and acidic residues" evidence="1">
    <location>
        <begin position="28"/>
        <end position="37"/>
    </location>
</feature>
<proteinExistence type="predicted"/>
<dbReference type="Proteomes" id="UP000277871">
    <property type="component" value="Unassembled WGS sequence"/>
</dbReference>
<dbReference type="EMBL" id="RDEX01000001">
    <property type="protein sequence ID" value="RLY94508.1"/>
    <property type="molecule type" value="Genomic_DNA"/>
</dbReference>
<gene>
    <name evidence="3" type="ORF">EAE32_04820</name>
</gene>
<dbReference type="RefSeq" id="WP_121846765.1">
    <property type="nucleotide sequence ID" value="NZ_PHOA01000138.1"/>
</dbReference>
<feature type="compositionally biased region" description="Polar residues" evidence="1">
    <location>
        <begin position="45"/>
        <end position="54"/>
    </location>
</feature>
<feature type="region of interest" description="Disordered" evidence="1">
    <location>
        <begin position="1"/>
        <end position="84"/>
    </location>
</feature>
<evidence type="ECO:0000259" key="2">
    <source>
        <dbReference type="Pfam" id="PF09860"/>
    </source>
</evidence>
<protein>
    <submittedName>
        <fullName evidence="3">DUF2087 domain-containing protein</fullName>
    </submittedName>
</protein>
<dbReference type="Pfam" id="PF09860">
    <property type="entry name" value="DUF2087"/>
    <property type="match status" value="1"/>
</dbReference>
<evidence type="ECO:0000256" key="1">
    <source>
        <dbReference type="SAM" id="MobiDB-lite"/>
    </source>
</evidence>
<feature type="compositionally biased region" description="Basic and acidic residues" evidence="1">
    <location>
        <begin position="1"/>
        <end position="12"/>
    </location>
</feature>
<dbReference type="InterPro" id="IPR018656">
    <property type="entry name" value="DUF2087"/>
</dbReference>
<evidence type="ECO:0000313" key="4">
    <source>
        <dbReference type="Proteomes" id="UP000277871"/>
    </source>
</evidence>
<organism evidence="3 4">
    <name type="scientific">Kocuria tytonicola</name>
    <dbReference type="NCBI Taxonomy" id="2055946"/>
    <lineage>
        <taxon>Bacteria</taxon>
        <taxon>Bacillati</taxon>
        <taxon>Actinomycetota</taxon>
        <taxon>Actinomycetes</taxon>
        <taxon>Micrococcales</taxon>
        <taxon>Micrococcaceae</taxon>
        <taxon>Kocuria</taxon>
    </lineage>
</organism>
<feature type="domain" description="DUF2087" evidence="2">
    <location>
        <begin position="106"/>
        <end position="172"/>
    </location>
</feature>
<evidence type="ECO:0000313" key="3">
    <source>
        <dbReference type="EMBL" id="RLY94508.1"/>
    </source>
</evidence>
<name>A0A3L9L818_9MICC</name>
<reference evidence="3 4" key="1">
    <citation type="submission" date="2018-10" db="EMBL/GenBank/DDBJ databases">
        <title>Kocuria tytonicola, new bacteria from the preen glands of American barn owls (Tyto furcata).</title>
        <authorList>
            <person name="Braun M.S."/>
            <person name="Wang E."/>
            <person name="Zimmermann S."/>
            <person name="Boutin S."/>
            <person name="Wagner H."/>
            <person name="Wink M."/>
        </authorList>
    </citation>
    <scope>NUCLEOTIDE SEQUENCE [LARGE SCALE GENOMIC DNA]</scope>
    <source>
        <strain evidence="3 4">473</strain>
    </source>
</reference>
<dbReference type="AlphaFoldDB" id="A0A3L9L818"/>